<evidence type="ECO:0000313" key="7">
    <source>
        <dbReference type="Proteomes" id="UP001595765"/>
    </source>
</evidence>
<comment type="caution">
    <text evidence="6">The sequence shown here is derived from an EMBL/GenBank/DDBJ whole genome shotgun (WGS) entry which is preliminary data.</text>
</comment>
<dbReference type="InterPro" id="IPR050176">
    <property type="entry name" value="LTTR"/>
</dbReference>
<sequence>MSRPTRQRYPGGFRLRHALCVLTLHVTRLSCYVNLGIRGETALQRDIEVKLLRTLVAVVDEGGFARAAHALHVTQPTISQQIQRLESIVQALLFQRAHRPLSLTPAGREMVAHARRVILLNTEVLDSVFALRSETWLSMGCSVHFTDGLRTMLTQLAVERPRLRCSMTTGLSAVLADKLAEEGLEAAILLGTETPHCEMLGRLRLAWFGRAPIVSEDRFPVALVGERSALSTRIVDTLAEHKVPWRSAPWCSDPLAVRASVQAGLAYTALTANAHHNDPSLHPAQHAALGPAPEPLPVYLAFSPSVSEAAVDAARVAARAILKDIPLCPP</sequence>
<comment type="similarity">
    <text evidence="1">Belongs to the LysR transcriptional regulatory family.</text>
</comment>
<evidence type="ECO:0000256" key="4">
    <source>
        <dbReference type="ARBA" id="ARBA00023163"/>
    </source>
</evidence>
<keyword evidence="2" id="KW-0805">Transcription regulation</keyword>
<organism evidence="6 7">
    <name type="scientific">Streptomyces polygonati</name>
    <dbReference type="NCBI Taxonomy" id="1617087"/>
    <lineage>
        <taxon>Bacteria</taxon>
        <taxon>Bacillati</taxon>
        <taxon>Actinomycetota</taxon>
        <taxon>Actinomycetes</taxon>
        <taxon>Kitasatosporales</taxon>
        <taxon>Streptomycetaceae</taxon>
        <taxon>Streptomyces</taxon>
    </lineage>
</organism>
<gene>
    <name evidence="6" type="ORF">ACFO3J_17985</name>
</gene>
<keyword evidence="3" id="KW-0238">DNA-binding</keyword>
<dbReference type="Pfam" id="PF03466">
    <property type="entry name" value="LysR_substrate"/>
    <property type="match status" value="1"/>
</dbReference>
<dbReference type="Gene3D" id="1.10.10.10">
    <property type="entry name" value="Winged helix-like DNA-binding domain superfamily/Winged helix DNA-binding domain"/>
    <property type="match status" value="1"/>
</dbReference>
<name>A0ABV8HP26_9ACTN</name>
<keyword evidence="4" id="KW-0804">Transcription</keyword>
<feature type="domain" description="HTH lysR-type" evidence="5">
    <location>
        <begin position="47"/>
        <end position="104"/>
    </location>
</feature>
<dbReference type="SUPFAM" id="SSF46785">
    <property type="entry name" value="Winged helix' DNA-binding domain"/>
    <property type="match status" value="1"/>
</dbReference>
<evidence type="ECO:0000256" key="1">
    <source>
        <dbReference type="ARBA" id="ARBA00009437"/>
    </source>
</evidence>
<dbReference type="SUPFAM" id="SSF53850">
    <property type="entry name" value="Periplasmic binding protein-like II"/>
    <property type="match status" value="1"/>
</dbReference>
<dbReference type="Proteomes" id="UP001595765">
    <property type="component" value="Unassembled WGS sequence"/>
</dbReference>
<dbReference type="InterPro" id="IPR005119">
    <property type="entry name" value="LysR_subst-bd"/>
</dbReference>
<dbReference type="Gene3D" id="3.40.190.10">
    <property type="entry name" value="Periplasmic binding protein-like II"/>
    <property type="match status" value="2"/>
</dbReference>
<dbReference type="InterPro" id="IPR036388">
    <property type="entry name" value="WH-like_DNA-bd_sf"/>
</dbReference>
<evidence type="ECO:0000259" key="5">
    <source>
        <dbReference type="PROSITE" id="PS50931"/>
    </source>
</evidence>
<evidence type="ECO:0000313" key="6">
    <source>
        <dbReference type="EMBL" id="MFC4033366.1"/>
    </source>
</evidence>
<dbReference type="PRINTS" id="PR00039">
    <property type="entry name" value="HTHLYSR"/>
</dbReference>
<evidence type="ECO:0000256" key="3">
    <source>
        <dbReference type="ARBA" id="ARBA00023125"/>
    </source>
</evidence>
<dbReference type="PROSITE" id="PS50931">
    <property type="entry name" value="HTH_LYSR"/>
    <property type="match status" value="1"/>
</dbReference>
<dbReference type="EMBL" id="JBHSBB010000012">
    <property type="protein sequence ID" value="MFC4033366.1"/>
    <property type="molecule type" value="Genomic_DNA"/>
</dbReference>
<dbReference type="Pfam" id="PF00126">
    <property type="entry name" value="HTH_1"/>
    <property type="match status" value="1"/>
</dbReference>
<reference evidence="7" key="1">
    <citation type="journal article" date="2019" name="Int. J. Syst. Evol. Microbiol.">
        <title>The Global Catalogue of Microorganisms (GCM) 10K type strain sequencing project: providing services to taxonomists for standard genome sequencing and annotation.</title>
        <authorList>
            <consortium name="The Broad Institute Genomics Platform"/>
            <consortium name="The Broad Institute Genome Sequencing Center for Infectious Disease"/>
            <person name="Wu L."/>
            <person name="Ma J."/>
        </authorList>
    </citation>
    <scope>NUCLEOTIDE SEQUENCE [LARGE SCALE GENOMIC DNA]</scope>
    <source>
        <strain evidence="7">CGMCC 4.7237</strain>
    </source>
</reference>
<keyword evidence="7" id="KW-1185">Reference proteome</keyword>
<dbReference type="RefSeq" id="WP_386430459.1">
    <property type="nucleotide sequence ID" value="NZ_JBHSBB010000012.1"/>
</dbReference>
<dbReference type="PANTHER" id="PTHR30579">
    <property type="entry name" value="TRANSCRIPTIONAL REGULATOR"/>
    <property type="match status" value="1"/>
</dbReference>
<protein>
    <submittedName>
        <fullName evidence="6">LysR family transcriptional regulator</fullName>
    </submittedName>
</protein>
<accession>A0ABV8HP26</accession>
<evidence type="ECO:0000256" key="2">
    <source>
        <dbReference type="ARBA" id="ARBA00023015"/>
    </source>
</evidence>
<proteinExistence type="inferred from homology"/>
<dbReference type="InterPro" id="IPR000847">
    <property type="entry name" value="LysR_HTH_N"/>
</dbReference>
<dbReference type="InterPro" id="IPR036390">
    <property type="entry name" value="WH_DNA-bd_sf"/>
</dbReference>